<evidence type="ECO:0000256" key="5">
    <source>
        <dbReference type="ARBA" id="ARBA00023242"/>
    </source>
</evidence>
<evidence type="ECO:0000256" key="4">
    <source>
        <dbReference type="ARBA" id="ARBA00022884"/>
    </source>
</evidence>
<dbReference type="GO" id="GO:0019843">
    <property type="term" value="F:rRNA binding"/>
    <property type="evidence" value="ECO:0007669"/>
    <property type="project" value="InterPro"/>
</dbReference>
<dbReference type="Gene3D" id="3.10.290.10">
    <property type="entry name" value="RNA-binding S4 domain"/>
    <property type="match status" value="1"/>
</dbReference>
<dbReference type="PANTHER" id="PTHR11831">
    <property type="entry name" value="30S 40S RIBOSOMAL PROTEIN"/>
    <property type="match status" value="1"/>
</dbReference>
<dbReference type="CDD" id="cd00165">
    <property type="entry name" value="S4"/>
    <property type="match status" value="1"/>
</dbReference>
<evidence type="ECO:0000256" key="2">
    <source>
        <dbReference type="ARBA" id="ARBA00007465"/>
    </source>
</evidence>
<sequence>MRQLKYHEQKLLRKADFLQWKREAGHREVRVARRYHLQNPEDYHAYNQLVGHITALATKLRGMDPFDPYRIDRTERLLQKLYDAGIIPYKGGLEQCAKVSVSAFCRRRLPVVLVRLKFAERVKDATAFVEGGHIRIGPEVVRDPAMLVTRAMEDSITWSEASKIRKRVRAYNDELDDYDML</sequence>
<comment type="subcellular location">
    <subcellularLocation>
        <location evidence="1">Nucleus</location>
        <location evidence="1">Nucleolus</location>
    </subcellularLocation>
</comment>
<keyword evidence="4 9" id="KW-0694">RNA-binding</keyword>
<evidence type="ECO:0000259" key="10">
    <source>
        <dbReference type="SMART" id="SM00363"/>
    </source>
</evidence>
<dbReference type="AlphaFoldDB" id="A0AAV9IZ87"/>
<comment type="similarity">
    <text evidence="2">Belongs to the universal ribosomal protein uS4 family.</text>
</comment>
<evidence type="ECO:0000256" key="9">
    <source>
        <dbReference type="PROSITE-ProRule" id="PRU00182"/>
    </source>
</evidence>
<dbReference type="GO" id="GO:0030515">
    <property type="term" value="F:snoRNA binding"/>
    <property type="evidence" value="ECO:0007669"/>
    <property type="project" value="TreeGrafter"/>
</dbReference>
<reference evidence="12 13" key="1">
    <citation type="submission" date="2022-07" db="EMBL/GenBank/DDBJ databases">
        <title>Genome-wide signatures of adaptation to extreme environments.</title>
        <authorList>
            <person name="Cho C.H."/>
            <person name="Yoon H.S."/>
        </authorList>
    </citation>
    <scope>NUCLEOTIDE SEQUENCE [LARGE SCALE GENOMIC DNA]</scope>
    <source>
        <strain evidence="12 13">DBV 063 E5</strain>
    </source>
</reference>
<comment type="caution">
    <text evidence="12">The sequence shown here is derived from an EMBL/GenBank/DDBJ whole genome shotgun (WGS) entry which is preliminary data.</text>
</comment>
<dbReference type="SUPFAM" id="SSF55174">
    <property type="entry name" value="Alpha-L RNA-binding motif"/>
    <property type="match status" value="1"/>
</dbReference>
<keyword evidence="5" id="KW-0539">Nucleus</keyword>
<dbReference type="InterPro" id="IPR022801">
    <property type="entry name" value="Ribosomal_uS4"/>
</dbReference>
<dbReference type="SMART" id="SM00363">
    <property type="entry name" value="S4"/>
    <property type="match status" value="1"/>
</dbReference>
<keyword evidence="6" id="KW-0687">Ribonucleoprotein</keyword>
<feature type="domain" description="RNA-binding S4" evidence="10">
    <location>
        <begin position="107"/>
        <end position="173"/>
    </location>
</feature>
<dbReference type="GO" id="GO:0042274">
    <property type="term" value="P:ribosomal small subunit biogenesis"/>
    <property type="evidence" value="ECO:0007669"/>
    <property type="project" value="TreeGrafter"/>
</dbReference>
<evidence type="ECO:0000256" key="6">
    <source>
        <dbReference type="ARBA" id="ARBA00023274"/>
    </source>
</evidence>
<evidence type="ECO:0000313" key="12">
    <source>
        <dbReference type="EMBL" id="KAK4537441.1"/>
    </source>
</evidence>
<dbReference type="GO" id="GO:0034457">
    <property type="term" value="C:Mpp10 complex"/>
    <property type="evidence" value="ECO:0007669"/>
    <property type="project" value="TreeGrafter"/>
</dbReference>
<dbReference type="PROSITE" id="PS50889">
    <property type="entry name" value="S4"/>
    <property type="match status" value="1"/>
</dbReference>
<dbReference type="InterPro" id="IPR001912">
    <property type="entry name" value="Ribosomal_uS4_N"/>
</dbReference>
<evidence type="ECO:0000256" key="7">
    <source>
        <dbReference type="ARBA" id="ARBA00069727"/>
    </source>
</evidence>
<organism evidence="12 13">
    <name type="scientific">Cyanidium caldarium</name>
    <name type="common">Red alga</name>
    <dbReference type="NCBI Taxonomy" id="2771"/>
    <lineage>
        <taxon>Eukaryota</taxon>
        <taxon>Rhodophyta</taxon>
        <taxon>Bangiophyceae</taxon>
        <taxon>Cyanidiales</taxon>
        <taxon>Cyanidiaceae</taxon>
        <taxon>Cyanidium</taxon>
    </lineage>
</organism>
<gene>
    <name evidence="12" type="ORF">CDCA_CDCA12G3466</name>
</gene>
<protein>
    <recommendedName>
        <fullName evidence="7">U3 small nucleolar ribonucleoprotein protein IMP3</fullName>
    </recommendedName>
    <alternativeName>
        <fullName evidence="8">U3 small nucleolar ribonucleoprotein protein imp3</fullName>
    </alternativeName>
</protein>
<dbReference type="PANTHER" id="PTHR11831:SF1">
    <property type="entry name" value="U3 SMALL NUCLEOLAR RIBONUCLEOPROTEIN PROTEIN IMP3"/>
    <property type="match status" value="1"/>
</dbReference>
<dbReference type="SMART" id="SM01390">
    <property type="entry name" value="Ribosomal_S4"/>
    <property type="match status" value="1"/>
</dbReference>
<dbReference type="EMBL" id="JANCYW010000012">
    <property type="protein sequence ID" value="KAK4537441.1"/>
    <property type="molecule type" value="Genomic_DNA"/>
</dbReference>
<dbReference type="FunFam" id="3.10.290.10:FF:000006">
    <property type="entry name" value="U3 small nucleolar ribonucleoprotein IMP3"/>
    <property type="match status" value="1"/>
</dbReference>
<dbReference type="GO" id="GO:0032040">
    <property type="term" value="C:small-subunit processome"/>
    <property type="evidence" value="ECO:0007669"/>
    <property type="project" value="TreeGrafter"/>
</dbReference>
<keyword evidence="3" id="KW-0690">Ribosome biogenesis</keyword>
<dbReference type="InterPro" id="IPR002942">
    <property type="entry name" value="S4_RNA-bd"/>
</dbReference>
<evidence type="ECO:0000256" key="1">
    <source>
        <dbReference type="ARBA" id="ARBA00004604"/>
    </source>
</evidence>
<evidence type="ECO:0000259" key="11">
    <source>
        <dbReference type="SMART" id="SM01390"/>
    </source>
</evidence>
<dbReference type="InterPro" id="IPR036986">
    <property type="entry name" value="S4_RNA-bd_sf"/>
</dbReference>
<keyword evidence="13" id="KW-1185">Reference proteome</keyword>
<dbReference type="Pfam" id="PF00163">
    <property type="entry name" value="Ribosomal_S4"/>
    <property type="match status" value="1"/>
</dbReference>
<evidence type="ECO:0000256" key="8">
    <source>
        <dbReference type="ARBA" id="ARBA00072223"/>
    </source>
</evidence>
<accession>A0AAV9IZ87</accession>
<dbReference type="Pfam" id="PF01479">
    <property type="entry name" value="S4"/>
    <property type="match status" value="1"/>
</dbReference>
<feature type="domain" description="Small ribosomal subunit protein uS4 N-terminal" evidence="11">
    <location>
        <begin position="3"/>
        <end position="106"/>
    </location>
</feature>
<dbReference type="Proteomes" id="UP001301350">
    <property type="component" value="Unassembled WGS sequence"/>
</dbReference>
<evidence type="ECO:0000313" key="13">
    <source>
        <dbReference type="Proteomes" id="UP001301350"/>
    </source>
</evidence>
<dbReference type="GO" id="GO:0006364">
    <property type="term" value="P:rRNA processing"/>
    <property type="evidence" value="ECO:0007669"/>
    <property type="project" value="TreeGrafter"/>
</dbReference>
<evidence type="ECO:0000256" key="3">
    <source>
        <dbReference type="ARBA" id="ARBA00022517"/>
    </source>
</evidence>
<name>A0AAV9IZ87_CYACA</name>
<proteinExistence type="inferred from homology"/>